<dbReference type="EMBL" id="CP009215">
    <property type="protein sequence ID" value="AIL97459.1"/>
    <property type="molecule type" value="Genomic_DNA"/>
</dbReference>
<protein>
    <recommendedName>
        <fullName evidence="3">HTH tetR-type domain-containing protein</fullName>
    </recommendedName>
</protein>
<dbReference type="InterPro" id="IPR001647">
    <property type="entry name" value="HTH_TetR"/>
</dbReference>
<dbReference type="InterPro" id="IPR050109">
    <property type="entry name" value="HTH-type_TetR-like_transc_reg"/>
</dbReference>
<evidence type="ECO:0000256" key="2">
    <source>
        <dbReference type="PROSITE-ProRule" id="PRU00335"/>
    </source>
</evidence>
<dbReference type="Proteomes" id="UP000028939">
    <property type="component" value="Chromosome"/>
</dbReference>
<dbReference type="Gene3D" id="1.10.357.10">
    <property type="entry name" value="Tetracycline Repressor, domain 2"/>
    <property type="match status" value="1"/>
</dbReference>
<evidence type="ECO:0000256" key="1">
    <source>
        <dbReference type="ARBA" id="ARBA00023125"/>
    </source>
</evidence>
<dbReference type="SUPFAM" id="SSF46689">
    <property type="entry name" value="Homeodomain-like"/>
    <property type="match status" value="1"/>
</dbReference>
<dbReference type="InterPro" id="IPR036271">
    <property type="entry name" value="Tet_transcr_reg_TetR-rel_C_sf"/>
</dbReference>
<dbReference type="GO" id="GO:0003700">
    <property type="term" value="F:DNA-binding transcription factor activity"/>
    <property type="evidence" value="ECO:0007669"/>
    <property type="project" value="TreeGrafter"/>
</dbReference>
<dbReference type="InterPro" id="IPR009057">
    <property type="entry name" value="Homeodomain-like_sf"/>
</dbReference>
<sequence length="189" mass="20524">MADLTPVQPPTTTPGGQRILEAASELFYLHGITTTGLDLVVERAGVTKRTLYQRFGSKDGLIRAYLAARAHKWQSLVLARVRAAIDKQADPVEAVFDLTYEWVSDNPRGCGFVNAWAELGDNAGPETQLAIRQEKLWMRALFESLAGSSPGESVHELYEGALVCAAILGDAETIMRAKSAARQLAHADS</sequence>
<dbReference type="SUPFAM" id="SSF48498">
    <property type="entry name" value="Tetracyclin repressor-like, C-terminal domain"/>
    <property type="match status" value="1"/>
</dbReference>
<dbReference type="PRINTS" id="PR00455">
    <property type="entry name" value="HTHTETR"/>
</dbReference>
<dbReference type="PROSITE" id="PS50977">
    <property type="entry name" value="HTH_TETR_2"/>
    <property type="match status" value="1"/>
</dbReference>
<gene>
    <name evidence="4" type="ORF">CUREI_09370</name>
</gene>
<accession>A0A077HM48</accession>
<evidence type="ECO:0000313" key="4">
    <source>
        <dbReference type="EMBL" id="AIL97459.1"/>
    </source>
</evidence>
<keyword evidence="1 2" id="KW-0238">DNA-binding</keyword>
<dbReference type="Pfam" id="PF00440">
    <property type="entry name" value="TetR_N"/>
    <property type="match status" value="1"/>
</dbReference>
<feature type="domain" description="HTH tetR-type" evidence="3">
    <location>
        <begin position="13"/>
        <end position="73"/>
    </location>
</feature>
<organism evidence="4 5">
    <name type="scientific">Corynebacterium ureicelerivorans</name>
    <dbReference type="NCBI Taxonomy" id="401472"/>
    <lineage>
        <taxon>Bacteria</taxon>
        <taxon>Bacillati</taxon>
        <taxon>Actinomycetota</taxon>
        <taxon>Actinomycetes</taxon>
        <taxon>Mycobacteriales</taxon>
        <taxon>Corynebacteriaceae</taxon>
        <taxon>Corynebacterium</taxon>
    </lineage>
</organism>
<evidence type="ECO:0000259" key="3">
    <source>
        <dbReference type="PROSITE" id="PS50977"/>
    </source>
</evidence>
<proteinExistence type="predicted"/>
<dbReference type="PANTHER" id="PTHR30055">
    <property type="entry name" value="HTH-TYPE TRANSCRIPTIONAL REGULATOR RUTR"/>
    <property type="match status" value="1"/>
</dbReference>
<dbReference type="OrthoDB" id="4214267at2"/>
<dbReference type="HOGENOM" id="CLU_069356_23_1_11"/>
<dbReference type="KEGG" id="cuv:CUREI_09370"/>
<dbReference type="PANTHER" id="PTHR30055:SF200">
    <property type="entry name" value="HTH-TYPE TRANSCRIPTIONAL REPRESSOR BDCR"/>
    <property type="match status" value="1"/>
</dbReference>
<dbReference type="GO" id="GO:0000976">
    <property type="term" value="F:transcription cis-regulatory region binding"/>
    <property type="evidence" value="ECO:0007669"/>
    <property type="project" value="TreeGrafter"/>
</dbReference>
<dbReference type="AlphaFoldDB" id="A0A077HM48"/>
<name>A0A077HM48_9CORY</name>
<keyword evidence="5" id="KW-1185">Reference proteome</keyword>
<evidence type="ECO:0000313" key="5">
    <source>
        <dbReference type="Proteomes" id="UP000028939"/>
    </source>
</evidence>
<reference evidence="4 5" key="1">
    <citation type="submission" date="2014-08" db="EMBL/GenBank/DDBJ databases">
        <title>Complete genome sequence of Corynebacterium ureicelerivorans DSM 45051, a lipophilic and urea-splitting isolate from a blood culture of a septicaemia patient.</title>
        <authorList>
            <person name="Tippelt A."/>
            <person name="Albersmeier A."/>
            <person name="Brinkrolf K."/>
            <person name="Ruckert C."/>
            <person name="Tauch A."/>
        </authorList>
    </citation>
    <scope>NUCLEOTIDE SEQUENCE [LARGE SCALE GENOMIC DNA]</scope>
    <source>
        <strain evidence="4 5">IMMIB RIV-2301</strain>
    </source>
</reference>
<feature type="DNA-binding region" description="H-T-H motif" evidence="2">
    <location>
        <begin position="36"/>
        <end position="55"/>
    </location>
</feature>